<dbReference type="KEGG" id="cmet:K6K41_00100"/>
<dbReference type="EMBL" id="CP081869">
    <property type="protein sequence ID" value="QZO00258.1"/>
    <property type="molecule type" value="Genomic_DNA"/>
</dbReference>
<evidence type="ECO:0000256" key="1">
    <source>
        <dbReference type="SAM" id="MobiDB-lite"/>
    </source>
</evidence>
<organism evidence="3 4">
    <name type="scientific">Chenggangzhangella methanolivorans</name>
    <dbReference type="NCBI Taxonomy" id="1437009"/>
    <lineage>
        <taxon>Bacteria</taxon>
        <taxon>Pseudomonadati</taxon>
        <taxon>Pseudomonadota</taxon>
        <taxon>Alphaproteobacteria</taxon>
        <taxon>Hyphomicrobiales</taxon>
        <taxon>Methylopilaceae</taxon>
        <taxon>Chenggangzhangella</taxon>
    </lineage>
</organism>
<reference evidence="3" key="1">
    <citation type="submission" date="2021-08" db="EMBL/GenBank/DDBJ databases">
        <authorList>
            <person name="Zhang H."/>
            <person name="Xu M."/>
            <person name="Yu Z."/>
            <person name="Yang L."/>
            <person name="Cai Y."/>
        </authorList>
    </citation>
    <scope>NUCLEOTIDE SEQUENCE</scope>
    <source>
        <strain evidence="3">CHL1</strain>
    </source>
</reference>
<dbReference type="Proteomes" id="UP000825701">
    <property type="component" value="Chromosome"/>
</dbReference>
<evidence type="ECO:0000256" key="2">
    <source>
        <dbReference type="SAM" id="SignalP"/>
    </source>
</evidence>
<feature type="region of interest" description="Disordered" evidence="1">
    <location>
        <begin position="59"/>
        <end position="84"/>
    </location>
</feature>
<feature type="signal peptide" evidence="2">
    <location>
        <begin position="1"/>
        <end position="20"/>
    </location>
</feature>
<feature type="chain" id="PRO_5039658222" description="DUF4148 domain-containing protein" evidence="2">
    <location>
        <begin position="21"/>
        <end position="84"/>
    </location>
</feature>
<evidence type="ECO:0000313" key="4">
    <source>
        <dbReference type="Proteomes" id="UP000825701"/>
    </source>
</evidence>
<name>A0A9E6UHZ3_9HYPH</name>
<accession>A0A9E6UHZ3</accession>
<gene>
    <name evidence="3" type="ORF">K6K41_00100</name>
</gene>
<sequence>MKSIVYGLAALAVASTAAVADPVTPATITGYSASVAVARGVPLDGSANASLDRRAPQFRQSAADDATAGRRVLRVSNERTVSAR</sequence>
<evidence type="ECO:0000313" key="3">
    <source>
        <dbReference type="EMBL" id="QZO00258.1"/>
    </source>
</evidence>
<dbReference type="RefSeq" id="WP_261403438.1">
    <property type="nucleotide sequence ID" value="NZ_CP081869.1"/>
</dbReference>
<keyword evidence="4" id="KW-1185">Reference proteome</keyword>
<dbReference type="AlphaFoldDB" id="A0A9E6UHZ3"/>
<proteinExistence type="predicted"/>
<protein>
    <recommendedName>
        <fullName evidence="5">DUF4148 domain-containing protein</fullName>
    </recommendedName>
</protein>
<keyword evidence="2" id="KW-0732">Signal</keyword>
<evidence type="ECO:0008006" key="5">
    <source>
        <dbReference type="Google" id="ProtNLM"/>
    </source>
</evidence>